<reference evidence="2" key="1">
    <citation type="journal article" date="2024" name="Proc. Natl. Acad. Sci. U.S.A.">
        <title>Extraordinary preservation of gene collinearity over three hundred million years revealed in homosporous lycophytes.</title>
        <authorList>
            <person name="Li C."/>
            <person name="Wickell D."/>
            <person name="Kuo L.Y."/>
            <person name="Chen X."/>
            <person name="Nie B."/>
            <person name="Liao X."/>
            <person name="Peng D."/>
            <person name="Ji J."/>
            <person name="Jenkins J."/>
            <person name="Williams M."/>
            <person name="Shu S."/>
            <person name="Plott C."/>
            <person name="Barry K."/>
            <person name="Rajasekar S."/>
            <person name="Grimwood J."/>
            <person name="Han X."/>
            <person name="Sun S."/>
            <person name="Hou Z."/>
            <person name="He W."/>
            <person name="Dai G."/>
            <person name="Sun C."/>
            <person name="Schmutz J."/>
            <person name="Leebens-Mack J.H."/>
            <person name="Li F.W."/>
            <person name="Wang L."/>
        </authorList>
    </citation>
    <scope>NUCLEOTIDE SEQUENCE [LARGE SCALE GENOMIC DNA]</scope>
    <source>
        <strain evidence="2">cv. PW_Plant_1</strain>
    </source>
</reference>
<evidence type="ECO:0000313" key="1">
    <source>
        <dbReference type="EMBL" id="KAJ7551359.1"/>
    </source>
</evidence>
<comment type="caution">
    <text evidence="1">The sequence shown here is derived from an EMBL/GenBank/DDBJ whole genome shotgun (WGS) entry which is preliminary data.</text>
</comment>
<accession>A0ACC2DAV2</accession>
<evidence type="ECO:0000313" key="2">
    <source>
        <dbReference type="Proteomes" id="UP001162992"/>
    </source>
</evidence>
<dbReference type="EMBL" id="CM055097">
    <property type="protein sequence ID" value="KAJ7551359.1"/>
    <property type="molecule type" value="Genomic_DNA"/>
</dbReference>
<dbReference type="Proteomes" id="UP001162992">
    <property type="component" value="Chromosome 6"/>
</dbReference>
<protein>
    <submittedName>
        <fullName evidence="1">Uncharacterized protein</fullName>
    </submittedName>
</protein>
<proteinExistence type="predicted"/>
<name>A0ACC2DAV2_DIPCM</name>
<gene>
    <name evidence="1" type="ORF">O6H91_06G011800</name>
</gene>
<organism evidence="1 2">
    <name type="scientific">Diphasiastrum complanatum</name>
    <name type="common">Issler's clubmoss</name>
    <name type="synonym">Lycopodium complanatum</name>
    <dbReference type="NCBI Taxonomy" id="34168"/>
    <lineage>
        <taxon>Eukaryota</taxon>
        <taxon>Viridiplantae</taxon>
        <taxon>Streptophyta</taxon>
        <taxon>Embryophyta</taxon>
        <taxon>Tracheophyta</taxon>
        <taxon>Lycopodiopsida</taxon>
        <taxon>Lycopodiales</taxon>
        <taxon>Lycopodiaceae</taxon>
        <taxon>Lycopodioideae</taxon>
        <taxon>Diphasiastrum</taxon>
    </lineage>
</organism>
<keyword evidence="2" id="KW-1185">Reference proteome</keyword>
<sequence>MEDPTQLVYAFLESSTRRKADTSSHNKALGSHATDKTQVLASCSMEAVNEEGAGQTLLLESQDYRSMSSNQVQDCSSDCVSGDTQILSDSDDELVDQPGTSKEGKSVYELWKRKRSALNLTDQPSMAGKGDDISRPVAADFHQADLGFDPVAKLVEVVASDASTENGEDAEGNQEVVDSDASTTSGANNPAGPKEGAGVVGEWTSGLNLMELLPHHESCDAMKDACLEKFEENGYQCTLRKDGSPVNASQSTIKQQQTAPLPSNEVAFSGNHMSEDGPDIDRQVGRANFGSPCTATSKDRLRNIASVRASSLHTTYRADERATKFPFSQGRNDKQEDFQRINSASEPGRSDTGHFNCRADVGQSYIETSPAADGSRQLCIDMPPVCSETKKSVDIKKLSGPEVDVNTVAAVNIQTQAEECRGKEEFAGQGRKVRKLLFEDGEIVQENSAQHRQVSVLLESDQIVHIDQMQHELEEKHDVLDSKLHSKLNELSYLDSYEPGEESQANALAMVDKLVWLNTSGCSQEPVVEKDDRTEGALSKKRWHQSAQVEENKNSKETMKVFDWVDSQFNEAGFTNKVQAEKSKRINYGECNELKGSGLRNKKLKKLVRQDKVAKRKPGSLKQDLEVVEGANNIKPRNPSRLRSSNVSTKKMNCSNSFEKVTAVDVKVCSDPKAYPGDGGSSIPIQNTDSTFSNSVQLLRKSPQGGLAQAVSKVAQRSLCDLRNTEEKTLHESKLDNGAKEIYKALEHLPISSRITNECLSYSDIGSDTQIAIEAIHIMGRACEPENKFRADQVDTDKSLQAVSKDRVTQSESRLIEGGKKGRRVSWSGDIEIVSRDRSTPRRQSVSSKVRSDPKIKLAKNREVKSRRVNAKLKRLESKTSMGHVGKTKKSAKLDSYCSTETMRTSTIKAKKEQPSSKPSVVTGGVSTRSARHNHNSFEIQGGSTSEKTVKEKSCCPSIIRGKSVGANLDGDKEVKSILKRPRTAMMQKRSTMDSSAVDLSSPLSGHEKKVRAVVSAKEHSDEGSPQQKPLGFSKMATRSQRPMSNLKKVAAPFSGSKSTATNTRQDNEHKSLKRESIVPKEVSPSEGVKLRRRSSSSSKLCSISDTSQSITGTRIKGEQPKTPARVGARGELSGKYSKVSGNNKPSHSSHKLLAPTVVEDASTSKSLPKKRFHFLKKRKASDTVLDTPCKSAAISRDAINGSIERKRRKREPGNVNVLFSHGVFDEIVKQQHKILKRLGGRVTTKATECTHFVTDKFVRTGNMLEVMAAGKSVVTVSWLESCGLASYFVDEKNFILQDSKKEKELGFSMQSTLAASQQKPVLQDWKVYVTPTTKPEAVRAIVQAAGGKVVDDYESYISVKDDGDDFLVISCDEDYKLCVPLLDRGMKVHSPELLFSGIVVHCLDLSKNLLFIDHSAAKRGRRKNH</sequence>